<evidence type="ECO:0000313" key="2">
    <source>
        <dbReference type="EMBL" id="ABF95272.1"/>
    </source>
</evidence>
<proteinExistence type="predicted"/>
<sequence length="212" mass="22787">MRTLPVSPSPLLFLLRPSQPPSPNLSDEINQRRGNVNRGIGASKVDFAGIKKKGDKGETNLTMATALARPPCVSVEVRLVVMRSTAVSVLTSPLPSLALSERKAAPYAAATREEAMTRTGTRTTQCAIAAMDQVLAHLTAGRSSPCTSSPSRAARGPPPTAPPMLACFRCQDLEKDETWQPEEEQNEREGADGWGPCCFSRGHATYVKVENN</sequence>
<feature type="region of interest" description="Disordered" evidence="1">
    <location>
        <begin position="1"/>
        <end position="36"/>
    </location>
</feature>
<gene>
    <name evidence="2" type="ordered locus">LOC_Os03g16970</name>
</gene>
<feature type="compositionally biased region" description="Low complexity" evidence="1">
    <location>
        <begin position="1"/>
        <end position="17"/>
    </location>
</feature>
<evidence type="ECO:0000256" key="1">
    <source>
        <dbReference type="SAM" id="MobiDB-lite"/>
    </source>
</evidence>
<feature type="region of interest" description="Disordered" evidence="1">
    <location>
        <begin position="176"/>
        <end position="197"/>
    </location>
</feature>
<feature type="compositionally biased region" description="Polar residues" evidence="1">
    <location>
        <begin position="24"/>
        <end position="34"/>
    </location>
</feature>
<name>Q10N96_ORYSJ</name>
<reference evidence="2" key="1">
    <citation type="journal article" date="2005" name="Genome Res.">
        <title>Sequence, annotation, and analysis of synteny between rice chromosome 3 and diverged grass species.</title>
        <authorList>
            <consortium name="Rice Chromosome 3 Sequencing Consortium"/>
            <person name="Buell C.R."/>
            <person name="Yuan Q."/>
            <person name="Ouyang S."/>
            <person name="Liu J."/>
            <person name="Zhu W."/>
            <person name="Wang A."/>
            <person name="Maiti R."/>
            <person name="Haas B."/>
            <person name="Wortman J."/>
            <person name="Pertea M."/>
            <person name="Jones K.M."/>
            <person name="Kim M."/>
            <person name="Overton L."/>
            <person name="Tsitrin T."/>
            <person name="Fadrosh D."/>
            <person name="Bera J."/>
            <person name="Weaver B."/>
            <person name="Jin S."/>
            <person name="Johri S."/>
            <person name="Reardon M."/>
            <person name="Webb K."/>
            <person name="Hill J."/>
            <person name="Moffat K."/>
            <person name="Tallon L."/>
            <person name="Van Aken S."/>
            <person name="Lewis M."/>
            <person name="Utterback T."/>
            <person name="Feldblyum T."/>
            <person name="Zismann V."/>
            <person name="Iobst S."/>
            <person name="Hsiao J."/>
            <person name="de Vazeille A.R."/>
            <person name="Salzberg S.L."/>
            <person name="White O."/>
            <person name="Fraser C."/>
            <person name="Yu Y."/>
            <person name="Kim H."/>
            <person name="Rambo T."/>
            <person name="Currie J."/>
            <person name="Collura K."/>
            <person name="Kernodle-Thompson S."/>
            <person name="Wei F."/>
            <person name="Kudrna K."/>
            <person name="Ammiraju J.S."/>
            <person name="Luo M."/>
            <person name="Goicoechea J.L."/>
            <person name="Wing R.A."/>
            <person name="Henry D."/>
            <person name="Oates R."/>
            <person name="Palmer M."/>
            <person name="Pries G."/>
            <person name="Saski C."/>
            <person name="Simmons J."/>
            <person name="Soderlund C."/>
            <person name="Nelson W."/>
            <person name="de la Bastide M."/>
            <person name="Spiegel L."/>
            <person name="Nascimento L."/>
            <person name="Huang E."/>
            <person name="Preston R."/>
            <person name="Zutavern T."/>
            <person name="Palmer L."/>
            <person name="O'Shaughnessy A."/>
            <person name="Dike S."/>
            <person name="McCombie W.R."/>
            <person name="Minx P."/>
            <person name="Cordum H."/>
            <person name="Wilson R."/>
            <person name="Jin W."/>
            <person name="Lee H.R."/>
            <person name="Jiang J."/>
            <person name="Jackson S."/>
        </authorList>
    </citation>
    <scope>NUCLEOTIDE SEQUENCE [LARGE SCALE GENOMIC DNA]</scope>
</reference>
<accession>Q10N96</accession>
<organism evidence="2">
    <name type="scientific">Oryza sativa subsp. japonica</name>
    <name type="common">Rice</name>
    <dbReference type="NCBI Taxonomy" id="39947"/>
    <lineage>
        <taxon>Eukaryota</taxon>
        <taxon>Viridiplantae</taxon>
        <taxon>Streptophyta</taxon>
        <taxon>Embryophyta</taxon>
        <taxon>Tracheophyta</taxon>
        <taxon>Spermatophyta</taxon>
        <taxon>Magnoliopsida</taxon>
        <taxon>Liliopsida</taxon>
        <taxon>Poales</taxon>
        <taxon>Poaceae</taxon>
        <taxon>BOP clade</taxon>
        <taxon>Oryzoideae</taxon>
        <taxon>Oryzeae</taxon>
        <taxon>Oryzinae</taxon>
        <taxon>Oryza</taxon>
        <taxon>Oryza sativa</taxon>
    </lineage>
</organism>
<protein>
    <submittedName>
        <fullName evidence="2">Expressed protein</fullName>
    </submittedName>
</protein>
<dbReference type="EMBL" id="DP000009">
    <property type="protein sequence ID" value="ABF95272.1"/>
    <property type="molecule type" value="Genomic_DNA"/>
</dbReference>
<reference evidence="2" key="2">
    <citation type="submission" date="2006-06" db="EMBL/GenBank/DDBJ databases">
        <authorList>
            <person name="Buell R."/>
            <person name="Wing R.A."/>
            <person name="McCombie W.A."/>
            <person name="Ouyang S."/>
        </authorList>
    </citation>
    <scope>NUCLEOTIDE SEQUENCE</scope>
</reference>
<dbReference type="AlphaFoldDB" id="Q10N96"/>
<feature type="region of interest" description="Disordered" evidence="1">
    <location>
        <begin position="141"/>
        <end position="162"/>
    </location>
</feature>